<keyword evidence="4" id="KW-0804">Transcription</keyword>
<proteinExistence type="inferred from homology"/>
<dbReference type="Gene3D" id="3.40.190.290">
    <property type="match status" value="1"/>
</dbReference>
<dbReference type="RefSeq" id="WP_015555847.1">
    <property type="nucleotide sequence ID" value="NC_021038.1"/>
</dbReference>
<dbReference type="PROSITE" id="PS50931">
    <property type="entry name" value="HTH_LYSR"/>
    <property type="match status" value="1"/>
</dbReference>
<evidence type="ECO:0000256" key="2">
    <source>
        <dbReference type="ARBA" id="ARBA00023015"/>
    </source>
</evidence>
<dbReference type="SUPFAM" id="SSF46785">
    <property type="entry name" value="Winged helix' DNA-binding domain"/>
    <property type="match status" value="1"/>
</dbReference>
<dbReference type="GO" id="GO:0003677">
    <property type="term" value="F:DNA binding"/>
    <property type="evidence" value="ECO:0007669"/>
    <property type="project" value="UniProtKB-KW"/>
</dbReference>
<dbReference type="KEGG" id="sbr:SY1_01470"/>
<keyword evidence="7" id="KW-1185">Reference proteome</keyword>
<reference evidence="7" key="1">
    <citation type="submission" date="2010-03" db="EMBL/GenBank/DDBJ databases">
        <title>The genome sequence of Synergistetes sp. SGP1.</title>
        <authorList>
            <consortium name="metaHIT consortium -- http://www.metahit.eu/"/>
            <person name="Pajon A."/>
            <person name="Turner K."/>
            <person name="Parkhill J."/>
            <person name="Wade W."/>
            <person name="Vartoukian S."/>
        </authorList>
    </citation>
    <scope>NUCLEOTIDE SEQUENCE [LARGE SCALE GENOMIC DNA]</scope>
    <source>
        <strain evidence="7">SGP1</strain>
    </source>
</reference>
<dbReference type="PRINTS" id="PR00039">
    <property type="entry name" value="HTHLYSR"/>
</dbReference>
<dbReference type="Pfam" id="PF03466">
    <property type="entry name" value="LysR_substrate"/>
    <property type="match status" value="1"/>
</dbReference>
<evidence type="ECO:0000313" key="6">
    <source>
        <dbReference type="EMBL" id="CBL27700.1"/>
    </source>
</evidence>
<feature type="domain" description="HTH lysR-type" evidence="5">
    <location>
        <begin position="1"/>
        <end position="57"/>
    </location>
</feature>
<accession>A0AB94IVC4</accession>
<dbReference type="AlphaFoldDB" id="A0AB94IVC4"/>
<dbReference type="PANTHER" id="PTHR30126:SF96">
    <property type="entry name" value="TRANSCRIPTIONAL REGULATORY PROTEIN, LYSR FAMILY"/>
    <property type="match status" value="1"/>
</dbReference>
<protein>
    <submittedName>
        <fullName evidence="6">Transcriptional regulator</fullName>
    </submittedName>
</protein>
<organism evidence="6 7">
    <name type="scientific">Fretibacterium fastidiosum</name>
    <dbReference type="NCBI Taxonomy" id="651822"/>
    <lineage>
        <taxon>Bacteria</taxon>
        <taxon>Thermotogati</taxon>
        <taxon>Synergistota</taxon>
        <taxon>Synergistia</taxon>
        <taxon>Synergistales</taxon>
        <taxon>Aminobacteriaceae</taxon>
        <taxon>Fretibacterium</taxon>
    </lineage>
</organism>
<name>A0AB94IVC4_9BACT</name>
<evidence type="ECO:0000256" key="4">
    <source>
        <dbReference type="ARBA" id="ARBA00023163"/>
    </source>
</evidence>
<reference evidence="6 7" key="2">
    <citation type="submission" date="2010-03" db="EMBL/GenBank/DDBJ databases">
        <authorList>
            <person name="Pajon A."/>
        </authorList>
    </citation>
    <scope>NUCLEOTIDE SEQUENCE [LARGE SCALE GENOMIC DNA]</scope>
    <source>
        <strain evidence="6 7">SGP1</strain>
    </source>
</reference>
<dbReference type="GO" id="GO:0003700">
    <property type="term" value="F:DNA-binding transcription factor activity"/>
    <property type="evidence" value="ECO:0007669"/>
    <property type="project" value="InterPro"/>
</dbReference>
<dbReference type="Proteomes" id="UP000008957">
    <property type="component" value="Chromosome"/>
</dbReference>
<comment type="similarity">
    <text evidence="1">Belongs to the LysR transcriptional regulatory family.</text>
</comment>
<evidence type="ECO:0000256" key="3">
    <source>
        <dbReference type="ARBA" id="ARBA00023125"/>
    </source>
</evidence>
<dbReference type="EMBL" id="FP929056">
    <property type="protein sequence ID" value="CBL27700.1"/>
    <property type="molecule type" value="Genomic_DNA"/>
</dbReference>
<evidence type="ECO:0000313" key="7">
    <source>
        <dbReference type="Proteomes" id="UP000008957"/>
    </source>
</evidence>
<keyword evidence="2" id="KW-0805">Transcription regulation</keyword>
<dbReference type="Gene3D" id="1.10.10.10">
    <property type="entry name" value="Winged helix-like DNA-binding domain superfamily/Winged helix DNA-binding domain"/>
    <property type="match status" value="1"/>
</dbReference>
<dbReference type="SUPFAM" id="SSF53850">
    <property type="entry name" value="Periplasmic binding protein-like II"/>
    <property type="match status" value="1"/>
</dbReference>
<dbReference type="InterPro" id="IPR036388">
    <property type="entry name" value="WH-like_DNA-bd_sf"/>
</dbReference>
<dbReference type="InterPro" id="IPR036390">
    <property type="entry name" value="WH_DNA-bd_sf"/>
</dbReference>
<keyword evidence="3" id="KW-0238">DNA-binding</keyword>
<evidence type="ECO:0000256" key="1">
    <source>
        <dbReference type="ARBA" id="ARBA00009437"/>
    </source>
</evidence>
<dbReference type="InterPro" id="IPR000847">
    <property type="entry name" value="LysR_HTH_N"/>
</dbReference>
<gene>
    <name evidence="6" type="ORF">SY1_01470</name>
</gene>
<dbReference type="InterPro" id="IPR005119">
    <property type="entry name" value="LysR_subst-bd"/>
</dbReference>
<dbReference type="PANTHER" id="PTHR30126">
    <property type="entry name" value="HTH-TYPE TRANSCRIPTIONAL REGULATOR"/>
    <property type="match status" value="1"/>
</dbReference>
<dbReference type="Pfam" id="PF00126">
    <property type="entry name" value="HTH_1"/>
    <property type="match status" value="1"/>
</dbReference>
<dbReference type="CDD" id="cd05466">
    <property type="entry name" value="PBP2_LTTR_substrate"/>
    <property type="match status" value="1"/>
</dbReference>
<evidence type="ECO:0000259" key="5">
    <source>
        <dbReference type="PROSITE" id="PS50931"/>
    </source>
</evidence>
<sequence length="329" mass="38003">MFHYANYIYAVYRERSFSKAADKLFITQPALSIMIRKAEEELGLPIFDRSHNPIGLTPFGVEYVQALKEIHAIEQRLRELIEQTRTLQRGHLSIGSSNLCVDYFVTRHLVQFHRQYPNVDLTVRNLNTLDAKHLLDLGELDFVITNRPYDDKKYVQKVCFRECLILVVPSDFEVNKGLEAHCLAPEELGDTVFSLPGRRTVSLSLFAQVPFILLSSQNYLRQYTDFLFRERNISPTILLELEQSATSYNFANLGMGATILSNRLIQNNADTTKLCFYKIDSDHADRDTFLSFRRGVYFSDAMRRFAELFLEAHSVVDDESMENLSSTDR</sequence>